<dbReference type="EMBL" id="CP147404">
    <property type="protein sequence ID" value="WXB92479.1"/>
    <property type="molecule type" value="Genomic_DNA"/>
</dbReference>
<reference evidence="2 3" key="1">
    <citation type="submission" date="2024-02" db="EMBL/GenBank/DDBJ databases">
        <title>Seven novel Bacillus-like species.</title>
        <authorList>
            <person name="Liu G."/>
        </authorList>
    </citation>
    <scope>NUCLEOTIDE SEQUENCE [LARGE SCALE GENOMIC DNA]</scope>
    <source>
        <strain evidence="2 3">FJAT-52991</strain>
    </source>
</reference>
<dbReference type="CDD" id="cd02947">
    <property type="entry name" value="TRX_family"/>
    <property type="match status" value="1"/>
</dbReference>
<organism evidence="2 3">
    <name type="scientific">Bacillus kandeliae</name>
    <dbReference type="NCBI Taxonomy" id="3129297"/>
    <lineage>
        <taxon>Bacteria</taxon>
        <taxon>Bacillati</taxon>
        <taxon>Bacillota</taxon>
        <taxon>Bacilli</taxon>
        <taxon>Bacillales</taxon>
        <taxon>Bacillaceae</taxon>
        <taxon>Bacillus</taxon>
    </lineage>
</organism>
<dbReference type="InterPro" id="IPR013766">
    <property type="entry name" value="Thioredoxin_domain"/>
</dbReference>
<evidence type="ECO:0000313" key="3">
    <source>
        <dbReference type="Proteomes" id="UP001387364"/>
    </source>
</evidence>
<dbReference type="InterPro" id="IPR036249">
    <property type="entry name" value="Thioredoxin-like_sf"/>
</dbReference>
<gene>
    <name evidence="2" type="ORF">WDJ61_14770</name>
</gene>
<feature type="domain" description="Thioredoxin" evidence="1">
    <location>
        <begin position="3"/>
        <end position="87"/>
    </location>
</feature>
<dbReference type="Pfam" id="PF00085">
    <property type="entry name" value="Thioredoxin"/>
    <property type="match status" value="1"/>
</dbReference>
<dbReference type="PANTHER" id="PTHR45663:SF41">
    <property type="entry name" value="THIOREDOXIN-LIKE PROTEIN YUSE"/>
    <property type="match status" value="1"/>
</dbReference>
<keyword evidence="3" id="KW-1185">Reference proteome</keyword>
<dbReference type="RefSeq" id="WP_338751020.1">
    <property type="nucleotide sequence ID" value="NZ_CP147404.1"/>
</dbReference>
<evidence type="ECO:0000313" key="2">
    <source>
        <dbReference type="EMBL" id="WXB92479.1"/>
    </source>
</evidence>
<dbReference type="PANTHER" id="PTHR45663">
    <property type="entry name" value="GEO12009P1"/>
    <property type="match status" value="1"/>
</dbReference>
<accession>A0ABZ2N4G4</accession>
<dbReference type="SUPFAM" id="SSF52833">
    <property type="entry name" value="Thioredoxin-like"/>
    <property type="match status" value="1"/>
</dbReference>
<name>A0ABZ2N4G4_9BACI</name>
<dbReference type="Gene3D" id="3.40.30.10">
    <property type="entry name" value="Glutaredoxin"/>
    <property type="match status" value="1"/>
</dbReference>
<proteinExistence type="predicted"/>
<dbReference type="Proteomes" id="UP001387364">
    <property type="component" value="Chromosome"/>
</dbReference>
<evidence type="ECO:0000259" key="1">
    <source>
        <dbReference type="Pfam" id="PF00085"/>
    </source>
</evidence>
<sequence length="98" mass="11459">MQSEQLQTIVEQQEKVAVYAYAPMCGTCQLASKMLDVVEKVGTPYEWVRINLNYYEDFAETYSIESVPCLLIFKEGQLMEKIYAFQSVPHIYEKLNQY</sequence>
<protein>
    <submittedName>
        <fullName evidence="2">Thioredoxin family protein</fullName>
    </submittedName>
</protein>